<dbReference type="SUPFAM" id="SSF52833">
    <property type="entry name" value="Thioredoxin-like"/>
    <property type="match status" value="1"/>
</dbReference>
<dbReference type="InterPro" id="IPR036249">
    <property type="entry name" value="Thioredoxin-like_sf"/>
</dbReference>
<dbReference type="STRING" id="331113.SNE_A06170"/>
<evidence type="ECO:0000313" key="2">
    <source>
        <dbReference type="EMBL" id="CCB88494.1"/>
    </source>
</evidence>
<keyword evidence="3" id="KW-1185">Reference proteome</keyword>
<dbReference type="KEGG" id="sng:SNE_A06170"/>
<sequence length="242" mass="27920">MVEFVFIFLGVHMKKLLFSLGFLLLLPLHSAELDQFQWGMKKYLTVLEKGMQLCEQQGYAYFKMEHCLFRSDDGKELSFKDIIRDPSGKPYEERTSSYTFTLYLYKDKPDDLSAVDVKKHNLLKKLASKPTDISAQGVKEIQSEKELLREIEISESPIYIKCFSPTCPPCGHLASFFQNWATVHADKGKFLAVDLNKMPTFRERYQVDIMPTLLIFNEKGELIDRYSGLSDIGLFIEVQLSS</sequence>
<accession>F8L4R6</accession>
<dbReference type="CDD" id="cd02947">
    <property type="entry name" value="TRX_family"/>
    <property type="match status" value="1"/>
</dbReference>
<dbReference type="EMBL" id="FR872582">
    <property type="protein sequence ID" value="CCB88494.1"/>
    <property type="molecule type" value="Genomic_DNA"/>
</dbReference>
<reference key="1">
    <citation type="journal article" date="2011" name="Mol. Biol. Evol.">
        <title>Unity in variety -- the pan-genome of the Chlamydiae.</title>
        <authorList>
            <person name="Collingro A."/>
            <person name="Tischler P."/>
            <person name="Weinmaier T."/>
            <person name="Penz T."/>
            <person name="Heinz E."/>
            <person name="Brunham R.C."/>
            <person name="Read T.D."/>
            <person name="Bavoil P.M."/>
            <person name="Sachse K."/>
            <person name="Kahane S."/>
            <person name="Friedman M.G."/>
            <person name="Rattei T."/>
            <person name="Myers G.S.A."/>
            <person name="Horn M."/>
        </authorList>
    </citation>
    <scope>NUCLEOTIDE SEQUENCE</scope>
    <source>
        <strain>Z</strain>
    </source>
</reference>
<evidence type="ECO:0000259" key="1">
    <source>
        <dbReference type="PROSITE" id="PS51352"/>
    </source>
</evidence>
<dbReference type="HOGENOM" id="CLU_1146573_0_0_0"/>
<name>F8L4R6_SIMNZ</name>
<proteinExistence type="predicted"/>
<dbReference type="Proteomes" id="UP000000496">
    <property type="component" value="Chromosome gsn.131"/>
</dbReference>
<dbReference type="Pfam" id="PF00085">
    <property type="entry name" value="Thioredoxin"/>
    <property type="match status" value="1"/>
</dbReference>
<dbReference type="AlphaFoldDB" id="F8L4R6"/>
<gene>
    <name evidence="2" type="ordered locus">SNE_A06170</name>
</gene>
<protein>
    <recommendedName>
        <fullName evidence="1">Thioredoxin domain-containing protein</fullName>
    </recommendedName>
</protein>
<dbReference type="Gene3D" id="3.40.30.10">
    <property type="entry name" value="Glutaredoxin"/>
    <property type="match status" value="1"/>
</dbReference>
<evidence type="ECO:0000313" key="3">
    <source>
        <dbReference type="Proteomes" id="UP000000496"/>
    </source>
</evidence>
<dbReference type="InterPro" id="IPR013766">
    <property type="entry name" value="Thioredoxin_domain"/>
</dbReference>
<dbReference type="eggNOG" id="COG0526">
    <property type="taxonomic scope" value="Bacteria"/>
</dbReference>
<organism evidence="2 3">
    <name type="scientific">Simkania negevensis (strain ATCC VR-1471 / DSM 27360 / Z)</name>
    <dbReference type="NCBI Taxonomy" id="331113"/>
    <lineage>
        <taxon>Bacteria</taxon>
        <taxon>Pseudomonadati</taxon>
        <taxon>Chlamydiota</taxon>
        <taxon>Chlamydiia</taxon>
        <taxon>Parachlamydiales</taxon>
        <taxon>Simkaniaceae</taxon>
        <taxon>Simkania</taxon>
    </lineage>
</organism>
<reference evidence="2 3" key="2">
    <citation type="journal article" date="2011" name="Mol. Biol. Evol.">
        <title>Unity in variety--the pan-genome of the Chlamydiae.</title>
        <authorList>
            <person name="Collingro A."/>
            <person name="Tischler P."/>
            <person name="Weinmaier T."/>
            <person name="Penz T."/>
            <person name="Heinz E."/>
            <person name="Brunham R.C."/>
            <person name="Read T.D."/>
            <person name="Bavoil P.M."/>
            <person name="Sachse K."/>
            <person name="Kahane S."/>
            <person name="Friedman M.G."/>
            <person name="Rattei T."/>
            <person name="Myers G.S."/>
            <person name="Horn M."/>
        </authorList>
    </citation>
    <scope>NUCLEOTIDE SEQUENCE [LARGE SCALE GENOMIC DNA]</scope>
    <source>
        <strain evidence="3">ATCC VR-1471 / Z</strain>
    </source>
</reference>
<dbReference type="PROSITE" id="PS51352">
    <property type="entry name" value="THIOREDOXIN_2"/>
    <property type="match status" value="1"/>
</dbReference>
<feature type="domain" description="Thioredoxin" evidence="1">
    <location>
        <begin position="124"/>
        <end position="242"/>
    </location>
</feature>